<accession>A0ACB5RH38</accession>
<dbReference type="EMBL" id="BROD01000001">
    <property type="protein sequence ID" value="GKX68416.1"/>
    <property type="molecule type" value="Genomic_DNA"/>
</dbReference>
<dbReference type="Proteomes" id="UP001058074">
    <property type="component" value="Unassembled WGS sequence"/>
</dbReference>
<evidence type="ECO:0000313" key="2">
    <source>
        <dbReference type="Proteomes" id="UP001058074"/>
    </source>
</evidence>
<gene>
    <name evidence="1" type="primary">sbcD</name>
    <name evidence="1" type="ORF">rsdtw13_36740</name>
</gene>
<name>A0ACB5RH38_9CLOT</name>
<protein>
    <submittedName>
        <fullName evidence="1">Nuclease SbcCD subunit D</fullName>
    </submittedName>
</protein>
<organism evidence="1 2">
    <name type="scientific">Inconstantimicrobium mannanitabidum</name>
    <dbReference type="NCBI Taxonomy" id="1604901"/>
    <lineage>
        <taxon>Bacteria</taxon>
        <taxon>Bacillati</taxon>
        <taxon>Bacillota</taxon>
        <taxon>Clostridia</taxon>
        <taxon>Eubacteriales</taxon>
        <taxon>Clostridiaceae</taxon>
        <taxon>Inconstantimicrobium</taxon>
    </lineage>
</organism>
<comment type="caution">
    <text evidence="1">The sequence shown here is derived from an EMBL/GenBank/DDBJ whole genome shotgun (WGS) entry which is preliminary data.</text>
</comment>
<reference evidence="1" key="1">
    <citation type="journal article" date="2025" name="Int. J. Syst. Evol. Microbiol.">
        <title>Inconstantimicrobium mannanitabidum sp. nov., a novel member of the family Clostridiaceae isolated from anoxic soil under the treatment of reductive soil disinfestation.</title>
        <authorList>
            <person name="Ueki A."/>
            <person name="Tonouchi A."/>
            <person name="Honma S."/>
            <person name="Kaku N."/>
            <person name="Ueki K."/>
        </authorList>
    </citation>
    <scope>NUCLEOTIDE SEQUENCE</scope>
    <source>
        <strain evidence="1">TW13</strain>
    </source>
</reference>
<keyword evidence="2" id="KW-1185">Reference proteome</keyword>
<sequence length="416" mass="47393">MEFKQFKNKDIGNNLGKEGELIMKILHLGDLHIGKKVKEFNLIEDQKYVIDQLIEFIEKSIPNVVVISGDLYDRAIPPVEAIEVVNGFLNKIVLELKIPVIAIAGNHDSGARLDFASTILEKQGLYIEGKFKSDITKVTINDEFGPVNFYLLPYADPAEVRELYEDENIKTHDDAMKSIIDRLSANFNREERNVAVAHGFITYMKDGEDQCGLELSESERPLSIGGTDKVSAQYFEMFNYTALGHLHGAQKVGSDKIRYAGSPIKYSFSEVKQKKSFTIINMDDKGEVLTEFQSITPLRDMRVIQGPLEKLISKEVYESEDINVEDYIKVILQDEEELIDPLGRLRSVYKNLMEIEIQNKRKLGDNKTAASEGFKEKSEMELFKEFYENISGESLEGEELKIIQDTIKEVLREEVV</sequence>
<evidence type="ECO:0000313" key="1">
    <source>
        <dbReference type="EMBL" id="GKX68416.1"/>
    </source>
</evidence>
<proteinExistence type="predicted"/>